<reference evidence="2 3" key="1">
    <citation type="journal article" date="2011" name="Front. Microbiol.">
        <title>Genomic signatures of strain selection and enhancement in Bacillus atrophaeus var. globigii, a historical biowarfare simulant.</title>
        <authorList>
            <person name="Gibbons H.S."/>
            <person name="Broomall S.M."/>
            <person name="McNew L.A."/>
            <person name="Daligault H."/>
            <person name="Chapman C."/>
            <person name="Bruce D."/>
            <person name="Karavis M."/>
            <person name="Krepps M."/>
            <person name="McGregor P.A."/>
            <person name="Hong C."/>
            <person name="Park K.H."/>
            <person name="Akmal A."/>
            <person name="Feldman A."/>
            <person name="Lin J.S."/>
            <person name="Chang W.E."/>
            <person name="Higgs B.W."/>
            <person name="Demirev P."/>
            <person name="Lindquist J."/>
            <person name="Liem A."/>
            <person name="Fochler E."/>
            <person name="Read T.D."/>
            <person name="Tapia R."/>
            <person name="Johnson S."/>
            <person name="Bishop-Lilly K.A."/>
            <person name="Detter C."/>
            <person name="Han C."/>
            <person name="Sozhamannan S."/>
            <person name="Rosenzweig C.N."/>
            <person name="Skowronski E.W."/>
        </authorList>
    </citation>
    <scope>NUCLEOTIDE SEQUENCE [LARGE SCALE GENOMIC DNA]</scope>
    <source>
        <strain evidence="2 3">TPS4-2</strain>
    </source>
</reference>
<sequence length="126" mass="13937">MKIKSTCIVFALALLVSACTSGRLEYFTAEGERKVACETEYTWQPSVDKYAVEYVLAHCAQEAVSRGYTVEDTALLEKDLSVPPPPPPEGKAWSHELAKQHHAKGMLTDKEYGYLIAYLDLGHDSG</sequence>
<name>A0A432YS34_9GAMM</name>
<evidence type="ECO:0000256" key="1">
    <source>
        <dbReference type="SAM" id="SignalP"/>
    </source>
</evidence>
<comment type="caution">
    <text evidence="2">The sequence shown here is derived from an EMBL/GenBank/DDBJ whole genome shotgun (WGS) entry which is preliminary data.</text>
</comment>
<protein>
    <recommendedName>
        <fullName evidence="4">Lipoprotein</fullName>
    </recommendedName>
</protein>
<gene>
    <name evidence="2" type="ORF">CWI73_08065</name>
</gene>
<feature type="chain" id="PRO_5019446322" description="Lipoprotein" evidence="1">
    <location>
        <begin position="19"/>
        <end position="126"/>
    </location>
</feature>
<dbReference type="EMBL" id="PIQA01000005">
    <property type="protein sequence ID" value="RUO64339.1"/>
    <property type="molecule type" value="Genomic_DNA"/>
</dbReference>
<dbReference type="AlphaFoldDB" id="A0A432YS34"/>
<evidence type="ECO:0000313" key="3">
    <source>
        <dbReference type="Proteomes" id="UP000288361"/>
    </source>
</evidence>
<dbReference type="RefSeq" id="WP_126752307.1">
    <property type="nucleotide sequence ID" value="NZ_JBHUMT010000001.1"/>
</dbReference>
<feature type="signal peptide" evidence="1">
    <location>
        <begin position="1"/>
        <end position="18"/>
    </location>
</feature>
<proteinExistence type="predicted"/>
<keyword evidence="1" id="KW-0732">Signal</keyword>
<evidence type="ECO:0000313" key="2">
    <source>
        <dbReference type="EMBL" id="RUO64339.1"/>
    </source>
</evidence>
<dbReference type="PROSITE" id="PS51257">
    <property type="entry name" value="PROKAR_LIPOPROTEIN"/>
    <property type="match status" value="1"/>
</dbReference>
<evidence type="ECO:0008006" key="4">
    <source>
        <dbReference type="Google" id="ProtNLM"/>
    </source>
</evidence>
<organism evidence="2 3">
    <name type="scientific">Idiomarina piscisalsi</name>
    <dbReference type="NCBI Taxonomy" id="1096243"/>
    <lineage>
        <taxon>Bacteria</taxon>
        <taxon>Pseudomonadati</taxon>
        <taxon>Pseudomonadota</taxon>
        <taxon>Gammaproteobacteria</taxon>
        <taxon>Alteromonadales</taxon>
        <taxon>Idiomarinaceae</taxon>
        <taxon>Idiomarina</taxon>
    </lineage>
</organism>
<accession>A0A432YS34</accession>
<dbReference type="Proteomes" id="UP000288361">
    <property type="component" value="Unassembled WGS sequence"/>
</dbReference>